<proteinExistence type="predicted"/>
<evidence type="ECO:0000259" key="3">
    <source>
        <dbReference type="SMART" id="SM00823"/>
    </source>
</evidence>
<dbReference type="GO" id="GO:0031177">
    <property type="term" value="F:phosphopantetheine binding"/>
    <property type="evidence" value="ECO:0007669"/>
    <property type="project" value="InterPro"/>
</dbReference>
<dbReference type="InterPro" id="IPR036736">
    <property type="entry name" value="ACP-like_sf"/>
</dbReference>
<protein>
    <submittedName>
        <fullName evidence="4">Aminoadipate reductase</fullName>
    </submittedName>
</protein>
<dbReference type="InterPro" id="IPR020845">
    <property type="entry name" value="AMP-binding_CS"/>
</dbReference>
<keyword evidence="2" id="KW-0597">Phosphoprotein</keyword>
<keyword evidence="5" id="KW-1185">Reference proteome</keyword>
<evidence type="ECO:0000256" key="2">
    <source>
        <dbReference type="ARBA" id="ARBA00022553"/>
    </source>
</evidence>
<dbReference type="Pfam" id="PF00501">
    <property type="entry name" value="AMP-binding"/>
    <property type="match status" value="1"/>
</dbReference>
<dbReference type="InterPro" id="IPR000873">
    <property type="entry name" value="AMP-dep_synth/lig_dom"/>
</dbReference>
<dbReference type="InterPro" id="IPR020806">
    <property type="entry name" value="PKS_PP-bd"/>
</dbReference>
<dbReference type="InterPro" id="IPR051414">
    <property type="entry name" value="Adenylate-forming_Reductase"/>
</dbReference>
<evidence type="ECO:0000313" key="4">
    <source>
        <dbReference type="EMBL" id="KAJ7776525.1"/>
    </source>
</evidence>
<dbReference type="Gene3D" id="1.10.1200.10">
    <property type="entry name" value="ACP-like"/>
    <property type="match status" value="1"/>
</dbReference>
<dbReference type="SMART" id="SM00823">
    <property type="entry name" value="PKS_PP"/>
    <property type="match status" value="1"/>
</dbReference>
<dbReference type="InterPro" id="IPR009081">
    <property type="entry name" value="PP-bd_ACP"/>
</dbReference>
<sequence length="1063" mass="116172">MFIPDLVALNSETTPSAPFWVYATPDSCKLVHIMHLEFGRATQRAAHLLRPDPEGSDRQVVALLALSDTILFHALMAGLITANLIPFPISPRNSPAGILHLLRASSCHRIIATCVTLAPLLDALQKHIAESDPQFELKIEEVPSLQQIYPNLGAEMPDSPFHPHWKQNSHPSVDDICMYIHSSGSTGLPRAIAQTHRAVMQWSALPAIAETRVHTAQPIGNMALPSFHLFGIICQFMLPLSGTCVAVYPPTATSPNSLPMIPSPDNFLDHARRTGCRALTTVPAFLAPWLASAPAIAYLKTMHSILWSGGPLPQRIGDALTEAGLHLLCGYGSTETGPISTVIQYDGDAKEWAWFRVADVVKVRWAPQGDGTFECQVLAWEKHTPIIENLDDVKGYATSDLCINHPQKKHLWKCVGRIDDTIIHSSGEKTVPGPMEDIITSSPYITGAVMFGRARPQTGILIETTPSLQIDVQDVDQLAALRNKIWPIIADANEIAPAFSRIFKEMILFSSRDKPLPRAAKGTVMRKAAIALYAEEIEATYNTVDEQVSVIDSIDPPVEWDAVRIQEWLLALAVTLCNSTAMSPTRDLFQQGFDSLTATIFRLRIMRALRSQDDPVVARAADAVPQNLVYAHPTIAELADHLSALVAGRPTETEEGGVQIENLIAKYGSGLASTGTQKPHATEAVVVLLTGSTGSLGSQILASLLKDDRVSKIYAFNRPSASRTLVERHLDIFNERGLDPLLLASPKLVFVEGQANQDNLGLTSALYEEIRNLVTMIIHNAWTVDFNSVLSSFEPHIRGTRHLLDLALSSVHTVRFLFNSSIAAAQLWDSTRDPCPEEFLRDGGVAMGGYGQSKYVAEGIVAKSAVNATCLRIGQVCGALPKGAWATSDWVPILVKTSITLGCLPLADGLVSWIDFETVAQALIDVSFNDLPESEPLPTVLNLVHPRPVAWNYIVRCIRDVLLKGIDGGKDLKLVEFSDWCQELRACEARGGYGRESLPGLKLLQFFQHLSSSSLGSTDGEVGGISFLMDKMQARSPAVREANSITEENVRAWVDYWHTSGFI</sequence>
<dbReference type="Pfam" id="PF07993">
    <property type="entry name" value="NAD_binding_4"/>
    <property type="match status" value="1"/>
</dbReference>
<evidence type="ECO:0000256" key="1">
    <source>
        <dbReference type="ARBA" id="ARBA00022450"/>
    </source>
</evidence>
<dbReference type="Gene3D" id="3.40.50.720">
    <property type="entry name" value="NAD(P)-binding Rossmann-like Domain"/>
    <property type="match status" value="1"/>
</dbReference>
<dbReference type="SUPFAM" id="SSF47336">
    <property type="entry name" value="ACP-like"/>
    <property type="match status" value="1"/>
</dbReference>
<gene>
    <name evidence="4" type="ORF">DFH07DRAFT_798452</name>
</gene>
<dbReference type="Pfam" id="PF00550">
    <property type="entry name" value="PP-binding"/>
    <property type="match status" value="1"/>
</dbReference>
<dbReference type="PROSITE" id="PS00455">
    <property type="entry name" value="AMP_BINDING"/>
    <property type="match status" value="1"/>
</dbReference>
<dbReference type="AlphaFoldDB" id="A0AAD7NVA9"/>
<dbReference type="Pfam" id="PF23562">
    <property type="entry name" value="AMP-binding_C_3"/>
    <property type="match status" value="1"/>
</dbReference>
<dbReference type="Proteomes" id="UP001215280">
    <property type="component" value="Unassembled WGS sequence"/>
</dbReference>
<dbReference type="PANTHER" id="PTHR43439">
    <property type="entry name" value="PHENYLACETATE-COENZYME A LIGASE"/>
    <property type="match status" value="1"/>
</dbReference>
<dbReference type="EMBL" id="JARJLG010000012">
    <property type="protein sequence ID" value="KAJ7776525.1"/>
    <property type="molecule type" value="Genomic_DNA"/>
</dbReference>
<accession>A0AAD7NVA9</accession>
<dbReference type="Gene3D" id="3.40.50.12780">
    <property type="entry name" value="N-terminal domain of ligase-like"/>
    <property type="match status" value="1"/>
</dbReference>
<dbReference type="SUPFAM" id="SSF51735">
    <property type="entry name" value="NAD(P)-binding Rossmann-fold domains"/>
    <property type="match status" value="1"/>
</dbReference>
<dbReference type="SUPFAM" id="SSF56801">
    <property type="entry name" value="Acetyl-CoA synthetase-like"/>
    <property type="match status" value="1"/>
</dbReference>
<reference evidence="4" key="1">
    <citation type="submission" date="2023-03" db="EMBL/GenBank/DDBJ databases">
        <title>Massive genome expansion in bonnet fungi (Mycena s.s.) driven by repeated elements and novel gene families across ecological guilds.</title>
        <authorList>
            <consortium name="Lawrence Berkeley National Laboratory"/>
            <person name="Harder C.B."/>
            <person name="Miyauchi S."/>
            <person name="Viragh M."/>
            <person name="Kuo A."/>
            <person name="Thoen E."/>
            <person name="Andreopoulos B."/>
            <person name="Lu D."/>
            <person name="Skrede I."/>
            <person name="Drula E."/>
            <person name="Henrissat B."/>
            <person name="Morin E."/>
            <person name="Kohler A."/>
            <person name="Barry K."/>
            <person name="LaButti K."/>
            <person name="Morin E."/>
            <person name="Salamov A."/>
            <person name="Lipzen A."/>
            <person name="Mereny Z."/>
            <person name="Hegedus B."/>
            <person name="Baldrian P."/>
            <person name="Stursova M."/>
            <person name="Weitz H."/>
            <person name="Taylor A."/>
            <person name="Grigoriev I.V."/>
            <person name="Nagy L.G."/>
            <person name="Martin F."/>
            <person name="Kauserud H."/>
        </authorList>
    </citation>
    <scope>NUCLEOTIDE SEQUENCE</scope>
    <source>
        <strain evidence="4">CBHHK188m</strain>
    </source>
</reference>
<dbReference type="InterPro" id="IPR013120">
    <property type="entry name" value="FAR_NAD-bd"/>
</dbReference>
<name>A0AAD7NVA9_9AGAR</name>
<dbReference type="InterPro" id="IPR042099">
    <property type="entry name" value="ANL_N_sf"/>
</dbReference>
<evidence type="ECO:0000313" key="5">
    <source>
        <dbReference type="Proteomes" id="UP001215280"/>
    </source>
</evidence>
<keyword evidence="1" id="KW-0596">Phosphopantetheine</keyword>
<organism evidence="4 5">
    <name type="scientific">Mycena maculata</name>
    <dbReference type="NCBI Taxonomy" id="230809"/>
    <lineage>
        <taxon>Eukaryota</taxon>
        <taxon>Fungi</taxon>
        <taxon>Dikarya</taxon>
        <taxon>Basidiomycota</taxon>
        <taxon>Agaricomycotina</taxon>
        <taxon>Agaricomycetes</taxon>
        <taxon>Agaricomycetidae</taxon>
        <taxon>Agaricales</taxon>
        <taxon>Marasmiineae</taxon>
        <taxon>Mycenaceae</taxon>
        <taxon>Mycena</taxon>
    </lineage>
</organism>
<comment type="caution">
    <text evidence="4">The sequence shown here is derived from an EMBL/GenBank/DDBJ whole genome shotgun (WGS) entry which is preliminary data.</text>
</comment>
<feature type="domain" description="Polyketide synthase-like phosphopantetheine-binding" evidence="3">
    <location>
        <begin position="566"/>
        <end position="646"/>
    </location>
</feature>
<dbReference type="PANTHER" id="PTHR43439:SF2">
    <property type="entry name" value="ENZYME, PUTATIVE (JCVI)-RELATED"/>
    <property type="match status" value="1"/>
</dbReference>
<dbReference type="InterPro" id="IPR036291">
    <property type="entry name" value="NAD(P)-bd_dom_sf"/>
</dbReference>